<dbReference type="InterPro" id="IPR046346">
    <property type="entry name" value="Aminoacid_DH-like_N_sf"/>
</dbReference>
<keyword evidence="1 3" id="KW-0560">Oxidoreductase</keyword>
<dbReference type="EMBL" id="JAUSVR010000002">
    <property type="protein sequence ID" value="MDQ0509785.1"/>
    <property type="molecule type" value="Genomic_DNA"/>
</dbReference>
<gene>
    <name evidence="3" type="ORF">QOZ99_000666</name>
</gene>
<sequence length="304" mass="31186">MADIAPILHIVSPLRHVSPFDVNMAVDAGYATILPYSGVTLDEMADLTQDMMFSRSPEAAPRTGLFIGGKDASLALDMAAKAKSVLFAPFEISLFVDPAGSFTTAAAMVAEVERRLRPSHPEGIKGVKVQVYGATGVVGGIAGVIAAQAGAEVTLVSHRDVEAVAAKARDFKQRFGVDLASASASSEDEKRALLPGAQVVLACGRAGVEILSADALAAARDLLVAADVNAVPPAGIAGIDAHADAKPLAGGAAGGAVGIGALTIGHLKYRVQHELLARMRVATQALTIGFEDAFTLARSLAARE</sequence>
<evidence type="ECO:0000256" key="1">
    <source>
        <dbReference type="ARBA" id="ARBA00023002"/>
    </source>
</evidence>
<dbReference type="Pfam" id="PF09176">
    <property type="entry name" value="Mpt_N"/>
    <property type="match status" value="1"/>
</dbReference>
<comment type="caution">
    <text evidence="3">The sequence shown here is derived from an EMBL/GenBank/DDBJ whole genome shotgun (WGS) entry which is preliminary data.</text>
</comment>
<evidence type="ECO:0000259" key="2">
    <source>
        <dbReference type="Pfam" id="PF09176"/>
    </source>
</evidence>
<name>A0ABU0LM57_9HYPH</name>
<dbReference type="InterPro" id="IPR037089">
    <property type="entry name" value="Methyl-teptahyd_DH_N_sf"/>
</dbReference>
<evidence type="ECO:0000313" key="3">
    <source>
        <dbReference type="EMBL" id="MDQ0509785.1"/>
    </source>
</evidence>
<keyword evidence="4" id="KW-1185">Reference proteome</keyword>
<reference evidence="3 4" key="1">
    <citation type="submission" date="2023-07" db="EMBL/GenBank/DDBJ databases">
        <title>Genomic Encyclopedia of Type Strains, Phase IV (KMG-IV): sequencing the most valuable type-strain genomes for metagenomic binning, comparative biology and taxonomic classification.</title>
        <authorList>
            <person name="Goeker M."/>
        </authorList>
    </citation>
    <scope>NUCLEOTIDE SEQUENCE [LARGE SCALE GENOMIC DNA]</scope>
    <source>
        <strain evidence="3 4">DSM 15561</strain>
    </source>
</reference>
<accession>A0ABU0LM57</accession>
<dbReference type="EC" id="1.5.1.-" evidence="3"/>
<dbReference type="Proteomes" id="UP001235094">
    <property type="component" value="Unassembled WGS sequence"/>
</dbReference>
<dbReference type="InterPro" id="IPR015259">
    <property type="entry name" value="Methyl-teptahyd_DH_N"/>
</dbReference>
<dbReference type="InterPro" id="IPR036291">
    <property type="entry name" value="NAD(P)-bd_dom_sf"/>
</dbReference>
<proteinExistence type="predicted"/>
<protein>
    <submittedName>
        <fullName evidence="3">Methylene-tetrahydromethanopterin dehydrogenase</fullName>
        <ecNumber evidence="3">1.5.1.-</ecNumber>
    </submittedName>
</protein>
<dbReference type="Gene3D" id="3.40.50.720">
    <property type="entry name" value="NAD(P)-binding Rossmann-like Domain"/>
    <property type="match status" value="1"/>
</dbReference>
<dbReference type="SUPFAM" id="SSF51735">
    <property type="entry name" value="NAD(P)-binding Rossmann-fold domains"/>
    <property type="match status" value="1"/>
</dbReference>
<evidence type="ECO:0000313" key="4">
    <source>
        <dbReference type="Proteomes" id="UP001235094"/>
    </source>
</evidence>
<dbReference type="SUPFAM" id="SSF53223">
    <property type="entry name" value="Aminoacid dehydrogenase-like, N-terminal domain"/>
    <property type="match status" value="1"/>
</dbReference>
<dbReference type="GO" id="GO:0016491">
    <property type="term" value="F:oxidoreductase activity"/>
    <property type="evidence" value="ECO:0007669"/>
    <property type="project" value="UniProtKB-KW"/>
</dbReference>
<feature type="domain" description="Methylene-tetrahydromethanopterin dehydrogenase N-terminal" evidence="2">
    <location>
        <begin position="19"/>
        <end position="99"/>
    </location>
</feature>
<dbReference type="Gene3D" id="3.40.50.10280">
    <property type="entry name" value="Methylene-tetrahydromethanopterin dehydrogenase, N-terminal domain"/>
    <property type="match status" value="1"/>
</dbReference>
<organism evidence="3 4">
    <name type="scientific">Ancylobacter amanitiformis</name>
    <dbReference type="NCBI Taxonomy" id="217069"/>
    <lineage>
        <taxon>Bacteria</taxon>
        <taxon>Pseudomonadati</taxon>
        <taxon>Pseudomonadota</taxon>
        <taxon>Alphaproteobacteria</taxon>
        <taxon>Hyphomicrobiales</taxon>
        <taxon>Xanthobacteraceae</taxon>
        <taxon>Ancylobacter</taxon>
    </lineage>
</organism>
<dbReference type="RefSeq" id="WP_306888492.1">
    <property type="nucleotide sequence ID" value="NZ_JAUSVR010000002.1"/>
</dbReference>